<protein>
    <submittedName>
        <fullName evidence="1">Uncharacterized protein</fullName>
    </submittedName>
</protein>
<keyword evidence="2" id="KW-1185">Reference proteome</keyword>
<evidence type="ECO:0000313" key="1">
    <source>
        <dbReference type="EMBL" id="KAK1308638.1"/>
    </source>
</evidence>
<dbReference type="AlphaFoldDB" id="A0AAV9E4P4"/>
<comment type="caution">
    <text evidence="1">The sequence shown here is derived from an EMBL/GenBank/DDBJ whole genome shotgun (WGS) entry which is preliminary data.</text>
</comment>
<reference evidence="1" key="1">
    <citation type="journal article" date="2023" name="Nat. Commun.">
        <title>Diploid and tetraploid genomes of Acorus and the evolution of monocots.</title>
        <authorList>
            <person name="Ma L."/>
            <person name="Liu K.W."/>
            <person name="Li Z."/>
            <person name="Hsiao Y.Y."/>
            <person name="Qi Y."/>
            <person name="Fu T."/>
            <person name="Tang G.D."/>
            <person name="Zhang D."/>
            <person name="Sun W.H."/>
            <person name="Liu D.K."/>
            <person name="Li Y."/>
            <person name="Chen G.Z."/>
            <person name="Liu X.D."/>
            <person name="Liao X.Y."/>
            <person name="Jiang Y.T."/>
            <person name="Yu X."/>
            <person name="Hao Y."/>
            <person name="Huang J."/>
            <person name="Zhao X.W."/>
            <person name="Ke S."/>
            <person name="Chen Y.Y."/>
            <person name="Wu W.L."/>
            <person name="Hsu J.L."/>
            <person name="Lin Y.F."/>
            <person name="Huang M.D."/>
            <person name="Li C.Y."/>
            <person name="Huang L."/>
            <person name="Wang Z.W."/>
            <person name="Zhao X."/>
            <person name="Zhong W.Y."/>
            <person name="Peng D.H."/>
            <person name="Ahmad S."/>
            <person name="Lan S."/>
            <person name="Zhang J.S."/>
            <person name="Tsai W.C."/>
            <person name="Van de Peer Y."/>
            <person name="Liu Z.J."/>
        </authorList>
    </citation>
    <scope>NUCLEOTIDE SEQUENCE</scope>
    <source>
        <strain evidence="1">CP</strain>
    </source>
</reference>
<reference evidence="1" key="2">
    <citation type="submission" date="2023-06" db="EMBL/GenBank/DDBJ databases">
        <authorList>
            <person name="Ma L."/>
            <person name="Liu K.-W."/>
            <person name="Li Z."/>
            <person name="Hsiao Y.-Y."/>
            <person name="Qi Y."/>
            <person name="Fu T."/>
            <person name="Tang G."/>
            <person name="Zhang D."/>
            <person name="Sun W.-H."/>
            <person name="Liu D.-K."/>
            <person name="Li Y."/>
            <person name="Chen G.-Z."/>
            <person name="Liu X.-D."/>
            <person name="Liao X.-Y."/>
            <person name="Jiang Y.-T."/>
            <person name="Yu X."/>
            <person name="Hao Y."/>
            <person name="Huang J."/>
            <person name="Zhao X.-W."/>
            <person name="Ke S."/>
            <person name="Chen Y.-Y."/>
            <person name="Wu W.-L."/>
            <person name="Hsu J.-L."/>
            <person name="Lin Y.-F."/>
            <person name="Huang M.-D."/>
            <person name="Li C.-Y."/>
            <person name="Huang L."/>
            <person name="Wang Z.-W."/>
            <person name="Zhao X."/>
            <person name="Zhong W.-Y."/>
            <person name="Peng D.-H."/>
            <person name="Ahmad S."/>
            <person name="Lan S."/>
            <person name="Zhang J.-S."/>
            <person name="Tsai W.-C."/>
            <person name="Van De Peer Y."/>
            <person name="Liu Z.-J."/>
        </authorList>
    </citation>
    <scope>NUCLEOTIDE SEQUENCE</scope>
    <source>
        <strain evidence="1">CP</strain>
        <tissue evidence="1">Leaves</tissue>
    </source>
</reference>
<dbReference type="Proteomes" id="UP001180020">
    <property type="component" value="Unassembled WGS sequence"/>
</dbReference>
<dbReference type="EMBL" id="JAUJYO010000009">
    <property type="protein sequence ID" value="KAK1308638.1"/>
    <property type="molecule type" value="Genomic_DNA"/>
</dbReference>
<proteinExistence type="predicted"/>
<sequence>MLVVVGDTRGLRVLLCHLSIPPNQSSYAFNVIVKQVLGVAPDEPQSTEILEDFLTFMKGFISFPLYIPGTPCARVVQIKNTIKEEKK</sequence>
<organism evidence="1 2">
    <name type="scientific">Acorus calamus</name>
    <name type="common">Sweet flag</name>
    <dbReference type="NCBI Taxonomy" id="4465"/>
    <lineage>
        <taxon>Eukaryota</taxon>
        <taxon>Viridiplantae</taxon>
        <taxon>Streptophyta</taxon>
        <taxon>Embryophyta</taxon>
        <taxon>Tracheophyta</taxon>
        <taxon>Spermatophyta</taxon>
        <taxon>Magnoliopsida</taxon>
        <taxon>Liliopsida</taxon>
        <taxon>Acoraceae</taxon>
        <taxon>Acorus</taxon>
    </lineage>
</organism>
<gene>
    <name evidence="1" type="ORF">QJS10_CPA09g01701</name>
</gene>
<name>A0AAV9E4P4_ACOCL</name>
<accession>A0AAV9E4P4</accession>
<evidence type="ECO:0000313" key="2">
    <source>
        <dbReference type="Proteomes" id="UP001180020"/>
    </source>
</evidence>